<dbReference type="Gene3D" id="3.30.390.10">
    <property type="entry name" value="Enolase-like, N-terminal domain"/>
    <property type="match status" value="1"/>
</dbReference>
<dbReference type="SFLD" id="SFLDG00180">
    <property type="entry name" value="muconate_cycloisomerase"/>
    <property type="match status" value="2"/>
</dbReference>
<keyword evidence="2 5" id="KW-0479">Metal-binding</keyword>
<evidence type="ECO:0000256" key="2">
    <source>
        <dbReference type="ARBA" id="ARBA00022723"/>
    </source>
</evidence>
<dbReference type="SUPFAM" id="SSF51604">
    <property type="entry name" value="Enolase C-terminal domain-like"/>
    <property type="match status" value="1"/>
</dbReference>
<dbReference type="PANTHER" id="PTHR48073">
    <property type="entry name" value="O-SUCCINYLBENZOATE SYNTHASE-RELATED"/>
    <property type="match status" value="1"/>
</dbReference>
<evidence type="ECO:0000256" key="4">
    <source>
        <dbReference type="ARBA" id="ARBA00023235"/>
    </source>
</evidence>
<dbReference type="InterPro" id="IPR034603">
    <property type="entry name" value="Dipeptide_epimerase"/>
</dbReference>
<dbReference type="InterPro" id="IPR029017">
    <property type="entry name" value="Enolase-like_N"/>
</dbReference>
<comment type="similarity">
    <text evidence="1 5">Belongs to the mandelate racemase/muconate lactonizing enzyme family.</text>
</comment>
<dbReference type="InterPro" id="IPR013341">
    <property type="entry name" value="Mandelate_racemase_N_dom"/>
</dbReference>
<dbReference type="SFLD" id="SFLDF00010">
    <property type="entry name" value="dipeptide_epimerase"/>
    <property type="match status" value="1"/>
</dbReference>
<dbReference type="Gene3D" id="3.20.20.120">
    <property type="entry name" value="Enolase-like C-terminal domain"/>
    <property type="match status" value="1"/>
</dbReference>
<keyword evidence="3 5" id="KW-0460">Magnesium</keyword>
<evidence type="ECO:0000256" key="5">
    <source>
        <dbReference type="RuleBase" id="RU366006"/>
    </source>
</evidence>
<dbReference type="CDD" id="cd03319">
    <property type="entry name" value="L-Ala-DL-Glu_epimerase"/>
    <property type="match status" value="1"/>
</dbReference>
<reference evidence="7 8" key="1">
    <citation type="submission" date="2022-06" db="EMBL/GenBank/DDBJ databases">
        <title>Isolation of gut microbiota from human fecal samples.</title>
        <authorList>
            <person name="Pamer E.G."/>
            <person name="Barat B."/>
            <person name="Waligurski E."/>
            <person name="Medina S."/>
            <person name="Paddock L."/>
            <person name="Mostad J."/>
        </authorList>
    </citation>
    <scope>NUCLEOTIDE SEQUENCE [LARGE SCALE GENOMIC DNA]</scope>
    <source>
        <strain evidence="7 8">DFI.7.95</strain>
    </source>
</reference>
<dbReference type="PANTHER" id="PTHR48073:SF2">
    <property type="entry name" value="O-SUCCINYLBENZOATE SYNTHASE"/>
    <property type="match status" value="1"/>
</dbReference>
<accession>A0ABT1SG26</accession>
<keyword evidence="4 5" id="KW-0413">Isomerase</keyword>
<protein>
    <recommendedName>
        <fullName evidence="5">Dipeptide epimerase</fullName>
        <ecNumber evidence="5">5.1.1.-</ecNumber>
    </recommendedName>
</protein>
<proteinExistence type="inferred from homology"/>
<feature type="domain" description="Mandelate racemase/muconate lactonizing enzyme C-terminal" evidence="6">
    <location>
        <begin position="141"/>
        <end position="239"/>
    </location>
</feature>
<dbReference type="Proteomes" id="UP001524478">
    <property type="component" value="Unassembled WGS sequence"/>
</dbReference>
<dbReference type="SFLD" id="SFLDF00009">
    <property type="entry name" value="o-succinylbenzoate_synthase"/>
    <property type="match status" value="1"/>
</dbReference>
<evidence type="ECO:0000256" key="1">
    <source>
        <dbReference type="ARBA" id="ARBA00008031"/>
    </source>
</evidence>
<evidence type="ECO:0000313" key="8">
    <source>
        <dbReference type="Proteomes" id="UP001524478"/>
    </source>
</evidence>
<dbReference type="RefSeq" id="WP_256312913.1">
    <property type="nucleotide sequence ID" value="NZ_JANGAC010000022.1"/>
</dbReference>
<dbReference type="Pfam" id="PF02746">
    <property type="entry name" value="MR_MLE_N"/>
    <property type="match status" value="1"/>
</dbReference>
<dbReference type="InterPro" id="IPR036849">
    <property type="entry name" value="Enolase-like_C_sf"/>
</dbReference>
<dbReference type="InterPro" id="IPR013342">
    <property type="entry name" value="Mandelate_racemase_C"/>
</dbReference>
<dbReference type="Pfam" id="PF13378">
    <property type="entry name" value="MR_MLE_C"/>
    <property type="match status" value="1"/>
</dbReference>
<evidence type="ECO:0000259" key="6">
    <source>
        <dbReference type="SMART" id="SM00922"/>
    </source>
</evidence>
<dbReference type="SMART" id="SM00922">
    <property type="entry name" value="MR_MLE"/>
    <property type="match status" value="1"/>
</dbReference>
<sequence>MKIKEIQVGQISVPLKKPFKTALRTVDRIEDVVVKIITDTGHIGYGEAAPTAVITGDTKGSIKCAIEDFIAPQIIGLEIENIEEIMNRIDRSLIKNTSAKAAVDIAIYDLFGQLHKSPLYKLLGGYKKEIISDLTISVNDPEEMAQDSIEAVKRGYKTLKIKVGLDSQMDIKRIQAIRDAVGYNVDLRLDANQGWKPKEAVMLLRKMEEKGFDIELVEQPVSANDLEGLKYVTQNVNTPILADESVFSPSDAVKIIQNRAADLINIKLMKTGGIHNALKICSVAEIYGVECMIGCMLESKLSVSAAVHLAASKSIITKIDLDGPGLCKEDPVEGGPQFQDYKITLNDEWGLGFKNIGNLSF</sequence>
<name>A0ABT1SG26_9FIRM</name>
<evidence type="ECO:0000313" key="7">
    <source>
        <dbReference type="EMBL" id="MCQ4925448.1"/>
    </source>
</evidence>
<dbReference type="EC" id="5.1.1.-" evidence="5"/>
<organism evidence="7 8">
    <name type="scientific">Tissierella carlieri</name>
    <dbReference type="NCBI Taxonomy" id="689904"/>
    <lineage>
        <taxon>Bacteria</taxon>
        <taxon>Bacillati</taxon>
        <taxon>Bacillota</taxon>
        <taxon>Tissierellia</taxon>
        <taxon>Tissierellales</taxon>
        <taxon>Tissierellaceae</taxon>
        <taxon>Tissierella</taxon>
    </lineage>
</organism>
<dbReference type="InterPro" id="IPR029065">
    <property type="entry name" value="Enolase_C-like"/>
</dbReference>
<comment type="caution">
    <text evidence="7">The sequence shown here is derived from an EMBL/GenBank/DDBJ whole genome shotgun (WGS) entry which is preliminary data.</text>
</comment>
<gene>
    <name evidence="7" type="ORF">NE686_20250</name>
</gene>
<dbReference type="SUPFAM" id="SSF54826">
    <property type="entry name" value="Enolase N-terminal domain-like"/>
    <property type="match status" value="1"/>
</dbReference>
<dbReference type="EMBL" id="JANGAC010000022">
    <property type="protein sequence ID" value="MCQ4925448.1"/>
    <property type="molecule type" value="Genomic_DNA"/>
</dbReference>
<evidence type="ECO:0000256" key="3">
    <source>
        <dbReference type="ARBA" id="ARBA00022842"/>
    </source>
</evidence>
<comment type="cofactor">
    <cofactor evidence="5">
        <name>Mg(2+)</name>
        <dbReference type="ChEBI" id="CHEBI:18420"/>
    </cofactor>
    <text evidence="5">Binds 1 Mg(2+) ion per subunit.</text>
</comment>
<keyword evidence="8" id="KW-1185">Reference proteome</keyword>
<dbReference type="SFLD" id="SFLDS00001">
    <property type="entry name" value="Enolase"/>
    <property type="match status" value="2"/>
</dbReference>